<reference evidence="6" key="1">
    <citation type="submission" date="2016-10" db="EMBL/GenBank/DDBJ databases">
        <authorList>
            <person name="Varghese N."/>
            <person name="Submissions S."/>
        </authorList>
    </citation>
    <scope>NUCLEOTIDE SEQUENCE [LARGE SCALE GENOMIC DNA]</scope>
    <source>
        <strain evidence="6">CGMCC 4.7038</strain>
    </source>
</reference>
<sequence length="141" mass="15839">MTGDCVFCAIAAGTHPAPVVYEDEDTVAFLDITAVTPGHTLVVPRRHAADLWEIRPEDWAAVARTAHRIASRIRSELDPDGLTLFQANRAAGWQDVFHLHLHVVPRATNDRLHRPWVASPVPLERLEGMRRRLDLRTTAQN</sequence>
<organism evidence="5 6">
    <name type="scientific">Micromonospora phaseoli</name>
    <dbReference type="NCBI Taxonomy" id="1144548"/>
    <lineage>
        <taxon>Bacteria</taxon>
        <taxon>Bacillati</taxon>
        <taxon>Actinomycetota</taxon>
        <taxon>Actinomycetes</taxon>
        <taxon>Micromonosporales</taxon>
        <taxon>Micromonosporaceae</taxon>
        <taxon>Micromonospora</taxon>
    </lineage>
</organism>
<dbReference type="GO" id="GO:0003824">
    <property type="term" value="F:catalytic activity"/>
    <property type="evidence" value="ECO:0007669"/>
    <property type="project" value="InterPro"/>
</dbReference>
<dbReference type="SUPFAM" id="SSF54197">
    <property type="entry name" value="HIT-like"/>
    <property type="match status" value="1"/>
</dbReference>
<dbReference type="PROSITE" id="PS51084">
    <property type="entry name" value="HIT_2"/>
    <property type="match status" value="1"/>
</dbReference>
<dbReference type="InterPro" id="IPR001310">
    <property type="entry name" value="Histidine_triad_HIT"/>
</dbReference>
<protein>
    <submittedName>
        <fullName evidence="5">Histidine triad (HIT) family protein</fullName>
    </submittedName>
</protein>
<evidence type="ECO:0000313" key="5">
    <source>
        <dbReference type="EMBL" id="SEK04177.1"/>
    </source>
</evidence>
<evidence type="ECO:0000259" key="4">
    <source>
        <dbReference type="PROSITE" id="PS51084"/>
    </source>
</evidence>
<dbReference type="Pfam" id="PF01230">
    <property type="entry name" value="HIT"/>
    <property type="match status" value="1"/>
</dbReference>
<dbReference type="STRING" id="1144548.SAMN05443287_11671"/>
<accession>A0A1H7DTI9</accession>
<dbReference type="InterPro" id="IPR011146">
    <property type="entry name" value="HIT-like"/>
</dbReference>
<dbReference type="RefSeq" id="WP_092383133.1">
    <property type="nucleotide sequence ID" value="NZ_BOPI01000018.1"/>
</dbReference>
<dbReference type="PANTHER" id="PTHR46648:SF1">
    <property type="entry name" value="ADENOSINE 5'-MONOPHOSPHORAMIDASE HNT1"/>
    <property type="match status" value="1"/>
</dbReference>
<dbReference type="GO" id="GO:0009117">
    <property type="term" value="P:nucleotide metabolic process"/>
    <property type="evidence" value="ECO:0007669"/>
    <property type="project" value="TreeGrafter"/>
</dbReference>
<dbReference type="Proteomes" id="UP000198707">
    <property type="component" value="Unassembled WGS sequence"/>
</dbReference>
<dbReference type="InterPro" id="IPR019808">
    <property type="entry name" value="Histidine_triad_CS"/>
</dbReference>
<dbReference type="EMBL" id="FNYV01000016">
    <property type="protein sequence ID" value="SEK04177.1"/>
    <property type="molecule type" value="Genomic_DNA"/>
</dbReference>
<feature type="domain" description="HIT" evidence="4">
    <location>
        <begin position="6"/>
        <end position="113"/>
    </location>
</feature>
<dbReference type="PANTHER" id="PTHR46648">
    <property type="entry name" value="HIT FAMILY PROTEIN 1"/>
    <property type="match status" value="1"/>
</dbReference>
<evidence type="ECO:0000256" key="2">
    <source>
        <dbReference type="PIRSR" id="PIRSR601310-3"/>
    </source>
</evidence>
<dbReference type="PRINTS" id="PR00332">
    <property type="entry name" value="HISTRIAD"/>
</dbReference>
<evidence type="ECO:0000256" key="1">
    <source>
        <dbReference type="PIRSR" id="PIRSR601310-1"/>
    </source>
</evidence>
<evidence type="ECO:0000256" key="3">
    <source>
        <dbReference type="PROSITE-ProRule" id="PRU00464"/>
    </source>
</evidence>
<evidence type="ECO:0000313" key="6">
    <source>
        <dbReference type="Proteomes" id="UP000198707"/>
    </source>
</evidence>
<dbReference type="Gene3D" id="3.30.428.10">
    <property type="entry name" value="HIT-like"/>
    <property type="match status" value="1"/>
</dbReference>
<feature type="active site" description="Tele-AMP-histidine intermediate" evidence="1">
    <location>
        <position position="100"/>
    </location>
</feature>
<dbReference type="InterPro" id="IPR036265">
    <property type="entry name" value="HIT-like_sf"/>
</dbReference>
<proteinExistence type="predicted"/>
<keyword evidence="6" id="KW-1185">Reference proteome</keyword>
<dbReference type="AlphaFoldDB" id="A0A1H7DTI9"/>
<dbReference type="PROSITE" id="PS00892">
    <property type="entry name" value="HIT_1"/>
    <property type="match status" value="1"/>
</dbReference>
<feature type="short sequence motif" description="Histidine triad motif" evidence="2 3">
    <location>
        <begin position="98"/>
        <end position="102"/>
    </location>
</feature>
<dbReference type="OrthoDB" id="9784774at2"/>
<gene>
    <name evidence="5" type="ORF">SAMN05443287_11671</name>
</gene>
<name>A0A1H7DTI9_9ACTN</name>